<accession>A0A7Y0B075</accession>
<keyword evidence="1" id="KW-0472">Membrane</keyword>
<dbReference type="RefSeq" id="WP_169595272.1">
    <property type="nucleotide sequence ID" value="NZ_JABBGK010000008.1"/>
</dbReference>
<dbReference type="AlphaFoldDB" id="A0A7Y0B075"/>
<evidence type="ECO:0000313" key="2">
    <source>
        <dbReference type="EMBL" id="NML76732.1"/>
    </source>
</evidence>
<organism evidence="2 3">
    <name type="scientific">Rhizobium terricola</name>
    <dbReference type="NCBI Taxonomy" id="2728849"/>
    <lineage>
        <taxon>Bacteria</taxon>
        <taxon>Pseudomonadati</taxon>
        <taxon>Pseudomonadota</taxon>
        <taxon>Alphaproteobacteria</taxon>
        <taxon>Hyphomicrobiales</taxon>
        <taxon>Rhizobiaceae</taxon>
        <taxon>Rhizobium/Agrobacterium group</taxon>
        <taxon>Rhizobium</taxon>
    </lineage>
</organism>
<keyword evidence="3" id="KW-1185">Reference proteome</keyword>
<comment type="caution">
    <text evidence="2">The sequence shown here is derived from an EMBL/GenBank/DDBJ whole genome shotgun (WGS) entry which is preliminary data.</text>
</comment>
<reference evidence="2 3" key="1">
    <citation type="submission" date="2020-04" db="EMBL/GenBank/DDBJ databases">
        <title>Rhizobium sp. S-51 isolated from soil.</title>
        <authorList>
            <person name="Dahal R.H."/>
        </authorList>
    </citation>
    <scope>NUCLEOTIDE SEQUENCE [LARGE SCALE GENOMIC DNA]</scope>
    <source>
        <strain evidence="2 3">S-51</strain>
    </source>
</reference>
<proteinExistence type="predicted"/>
<feature type="transmembrane region" description="Helical" evidence="1">
    <location>
        <begin position="20"/>
        <end position="42"/>
    </location>
</feature>
<protein>
    <submittedName>
        <fullName evidence="2">Uncharacterized protein</fullName>
    </submittedName>
</protein>
<name>A0A7Y0B075_9HYPH</name>
<dbReference type="Proteomes" id="UP000541470">
    <property type="component" value="Unassembled WGS sequence"/>
</dbReference>
<dbReference type="EMBL" id="JABBGK010000008">
    <property type="protein sequence ID" value="NML76732.1"/>
    <property type="molecule type" value="Genomic_DNA"/>
</dbReference>
<evidence type="ECO:0000256" key="1">
    <source>
        <dbReference type="SAM" id="Phobius"/>
    </source>
</evidence>
<keyword evidence="1" id="KW-0812">Transmembrane</keyword>
<sequence length="161" mass="16032">MRKGLAGATCSGAGRAGLGTIGFGAGGAILASGSGLVTRALLSGSTSVRLRDALAASRIALAQASKASILGSLGSSAIGCRAGWGWPSVESGPGPAARLMFSTAVSIAAMHASVSAASSFLSASGTRVPSSSRSAALPINPLFATWFMGWFLHQLRRLRIA</sequence>
<evidence type="ECO:0000313" key="3">
    <source>
        <dbReference type="Proteomes" id="UP000541470"/>
    </source>
</evidence>
<keyword evidence="1" id="KW-1133">Transmembrane helix</keyword>
<gene>
    <name evidence="2" type="ORF">HHL25_21565</name>
</gene>